<feature type="compositionally biased region" description="Polar residues" evidence="1">
    <location>
        <begin position="374"/>
        <end position="402"/>
    </location>
</feature>
<evidence type="ECO:0000256" key="1">
    <source>
        <dbReference type="SAM" id="MobiDB-lite"/>
    </source>
</evidence>
<dbReference type="EMBL" id="JAPDFR010000003">
    <property type="protein sequence ID" value="KAK0388640.1"/>
    <property type="molecule type" value="Genomic_DNA"/>
</dbReference>
<sequence length="617" mass="67858">MAPPGEKRGPDEPGSSHAPTMHKRVRSTGGGTDDPSSMASEFFDTPSPLPHTSEGFNFSTPLSGNTSRHRPVNQGLSHAARRIREQSEVYTMSEETNRVVTYTPVKATASSDGYVVGGSSRHMPEELEMAGFPLKEVGLGLRLDLDEDDAKARSKALDGEIEIQKRNPPVLPRSDVPELAPKTAVHVLLPVPAGATAEERQQIELQNNEIALLNKAKDRERNNQAAKKSRELRIESLERTRDMLIESTAELNWLRLRLIASGDREALAVWESLRSSGMVERIAQNVRTRVDIVENKRYEEKKRKDSIARVSLNKSRSMARAASAQRLSRDRELASELDSLRRSGENSPIEPLHRADAFSPSGTPSRVLRYGEGQFTTPQRQSSSQDFSTPDLTWSLPSTGSAHASGGPMRGPNPLTSTPIYSANSHGISYRESPSITARRRQAQAAQAQSLADAMGTVPSIPDAGLTTVASRRQQQIQALAAAHAFTSPLPPPGWNMNSQVDFVGFPSDPSVPDMQRRRRRGEQQPEQQPGQQQPGQQQSGQQQLGQQPRQQTQGGFQPPYRQEGPPPHDLAFYQANAPPPAYNAQWSLQNQQQQQQGGLDPFGNNQSSFPRSDGQQ</sequence>
<proteinExistence type="predicted"/>
<dbReference type="CDD" id="cd14686">
    <property type="entry name" value="bZIP"/>
    <property type="match status" value="1"/>
</dbReference>
<feature type="compositionally biased region" description="Polar residues" evidence="1">
    <location>
        <begin position="604"/>
        <end position="617"/>
    </location>
</feature>
<evidence type="ECO:0000313" key="2">
    <source>
        <dbReference type="EMBL" id="KAK0388640.1"/>
    </source>
</evidence>
<dbReference type="Proteomes" id="UP001175261">
    <property type="component" value="Unassembled WGS sequence"/>
</dbReference>
<name>A0AA39L989_SARSR</name>
<feature type="compositionally biased region" description="Basic and acidic residues" evidence="1">
    <location>
        <begin position="327"/>
        <end position="344"/>
    </location>
</feature>
<organism evidence="2 3">
    <name type="scientific">Sarocladium strictum</name>
    <name type="common">Black bundle disease fungus</name>
    <name type="synonym">Acremonium strictum</name>
    <dbReference type="NCBI Taxonomy" id="5046"/>
    <lineage>
        <taxon>Eukaryota</taxon>
        <taxon>Fungi</taxon>
        <taxon>Dikarya</taxon>
        <taxon>Ascomycota</taxon>
        <taxon>Pezizomycotina</taxon>
        <taxon>Sordariomycetes</taxon>
        <taxon>Hypocreomycetidae</taxon>
        <taxon>Hypocreales</taxon>
        <taxon>Sarocladiaceae</taxon>
        <taxon>Sarocladium</taxon>
    </lineage>
</organism>
<reference evidence="2" key="1">
    <citation type="submission" date="2022-10" db="EMBL/GenBank/DDBJ databases">
        <title>Determination and structural analysis of whole genome sequence of Sarocladium strictum F4-1.</title>
        <authorList>
            <person name="Hu L."/>
            <person name="Jiang Y."/>
        </authorList>
    </citation>
    <scope>NUCLEOTIDE SEQUENCE</scope>
    <source>
        <strain evidence="2">F4-1</strain>
    </source>
</reference>
<feature type="compositionally biased region" description="Low complexity" evidence="1">
    <location>
        <begin position="525"/>
        <end position="560"/>
    </location>
</feature>
<feature type="compositionally biased region" description="Low complexity" evidence="1">
    <location>
        <begin position="583"/>
        <end position="597"/>
    </location>
</feature>
<feature type="region of interest" description="Disordered" evidence="1">
    <location>
        <begin position="491"/>
        <end position="617"/>
    </location>
</feature>
<dbReference type="AlphaFoldDB" id="A0AA39L989"/>
<accession>A0AA39L989</accession>
<comment type="caution">
    <text evidence="2">The sequence shown here is derived from an EMBL/GenBank/DDBJ whole genome shotgun (WGS) entry which is preliminary data.</text>
</comment>
<keyword evidence="3" id="KW-1185">Reference proteome</keyword>
<feature type="region of interest" description="Disordered" evidence="1">
    <location>
        <begin position="318"/>
        <end position="412"/>
    </location>
</feature>
<feature type="compositionally biased region" description="Polar residues" evidence="1">
    <location>
        <begin position="54"/>
        <end position="66"/>
    </location>
</feature>
<feature type="compositionally biased region" description="Basic and acidic residues" evidence="1">
    <location>
        <begin position="1"/>
        <end position="11"/>
    </location>
</feature>
<feature type="region of interest" description="Disordered" evidence="1">
    <location>
        <begin position="1"/>
        <end position="79"/>
    </location>
</feature>
<evidence type="ECO:0000313" key="3">
    <source>
        <dbReference type="Proteomes" id="UP001175261"/>
    </source>
</evidence>
<protein>
    <submittedName>
        <fullName evidence="2">Uncharacterized protein</fullName>
    </submittedName>
</protein>
<gene>
    <name evidence="2" type="ORF">NLU13_4883</name>
</gene>